<sequence>MLLSRYFDRQTDVDFAIPPSNALSVLRDNAKLSPFFQHIFGAIDGTPISCCPSGLELQMAREVGLLQKMRCWSFIEHAGSVLLIKCWRYYIRALD</sequence>
<evidence type="ECO:0000313" key="2">
    <source>
        <dbReference type="Proteomes" id="UP000807306"/>
    </source>
</evidence>
<accession>A0A9P6JRJ4</accession>
<dbReference type="EMBL" id="MU157837">
    <property type="protein sequence ID" value="KAF9530867.1"/>
    <property type="molecule type" value="Genomic_DNA"/>
</dbReference>
<reference evidence="1" key="1">
    <citation type="submission" date="2020-11" db="EMBL/GenBank/DDBJ databases">
        <authorList>
            <consortium name="DOE Joint Genome Institute"/>
            <person name="Ahrendt S."/>
            <person name="Riley R."/>
            <person name="Andreopoulos W."/>
            <person name="Labutti K."/>
            <person name="Pangilinan J."/>
            <person name="Ruiz-Duenas F.J."/>
            <person name="Barrasa J.M."/>
            <person name="Sanchez-Garcia M."/>
            <person name="Camarero S."/>
            <person name="Miyauchi S."/>
            <person name="Serrano A."/>
            <person name="Linde D."/>
            <person name="Babiker R."/>
            <person name="Drula E."/>
            <person name="Ayuso-Fernandez I."/>
            <person name="Pacheco R."/>
            <person name="Padilla G."/>
            <person name="Ferreira P."/>
            <person name="Barriuso J."/>
            <person name="Kellner H."/>
            <person name="Castanera R."/>
            <person name="Alfaro M."/>
            <person name="Ramirez L."/>
            <person name="Pisabarro A.G."/>
            <person name="Kuo A."/>
            <person name="Tritt A."/>
            <person name="Lipzen A."/>
            <person name="He G."/>
            <person name="Yan M."/>
            <person name="Ng V."/>
            <person name="Cullen D."/>
            <person name="Martin F."/>
            <person name="Rosso M.-N."/>
            <person name="Henrissat B."/>
            <person name="Hibbett D."/>
            <person name="Martinez A.T."/>
            <person name="Grigoriev I.V."/>
        </authorList>
    </citation>
    <scope>NUCLEOTIDE SEQUENCE</scope>
    <source>
        <strain evidence="1">CBS 506.95</strain>
    </source>
</reference>
<comment type="caution">
    <text evidence="1">The sequence shown here is derived from an EMBL/GenBank/DDBJ whole genome shotgun (WGS) entry which is preliminary data.</text>
</comment>
<protein>
    <submittedName>
        <fullName evidence="1">Uncharacterized protein</fullName>
    </submittedName>
</protein>
<name>A0A9P6JRJ4_9AGAR</name>
<proteinExistence type="predicted"/>
<evidence type="ECO:0000313" key="1">
    <source>
        <dbReference type="EMBL" id="KAF9530867.1"/>
    </source>
</evidence>
<gene>
    <name evidence="1" type="ORF">CPB83DRAFT_849770</name>
</gene>
<organism evidence="1 2">
    <name type="scientific">Crepidotus variabilis</name>
    <dbReference type="NCBI Taxonomy" id="179855"/>
    <lineage>
        <taxon>Eukaryota</taxon>
        <taxon>Fungi</taxon>
        <taxon>Dikarya</taxon>
        <taxon>Basidiomycota</taxon>
        <taxon>Agaricomycotina</taxon>
        <taxon>Agaricomycetes</taxon>
        <taxon>Agaricomycetidae</taxon>
        <taxon>Agaricales</taxon>
        <taxon>Agaricineae</taxon>
        <taxon>Crepidotaceae</taxon>
        <taxon>Crepidotus</taxon>
    </lineage>
</organism>
<keyword evidence="2" id="KW-1185">Reference proteome</keyword>
<dbReference type="AlphaFoldDB" id="A0A9P6JRJ4"/>
<dbReference type="Proteomes" id="UP000807306">
    <property type="component" value="Unassembled WGS sequence"/>
</dbReference>